<organism evidence="9 10">
    <name type="scientific">Dokdonia donghaensis DSW-1</name>
    <dbReference type="NCBI Taxonomy" id="1300343"/>
    <lineage>
        <taxon>Bacteria</taxon>
        <taxon>Pseudomonadati</taxon>
        <taxon>Bacteroidota</taxon>
        <taxon>Flavobacteriia</taxon>
        <taxon>Flavobacteriales</taxon>
        <taxon>Flavobacteriaceae</taxon>
        <taxon>Dokdonia</taxon>
    </lineage>
</organism>
<comment type="caution">
    <text evidence="4">Lacks conserved residue(s) required for the propagation of feature annotation.</text>
</comment>
<dbReference type="GO" id="GO:0003723">
    <property type="term" value="F:RNA binding"/>
    <property type="evidence" value="ECO:0007669"/>
    <property type="project" value="InterPro"/>
</dbReference>
<keyword evidence="3 4" id="KW-0413">Isomerase</keyword>
<evidence type="ECO:0000256" key="4">
    <source>
        <dbReference type="HAMAP-Rule" id="MF_00171"/>
    </source>
</evidence>
<dbReference type="PIRSF" id="PIRSF001430">
    <property type="entry name" value="tRNA_psdUrid_synth"/>
    <property type="match status" value="1"/>
</dbReference>
<comment type="subunit">
    <text evidence="4">Homodimer.</text>
</comment>
<comment type="catalytic activity">
    <reaction evidence="4 7">
        <text>uridine(38/39/40) in tRNA = pseudouridine(38/39/40) in tRNA</text>
        <dbReference type="Rhea" id="RHEA:22376"/>
        <dbReference type="Rhea" id="RHEA-COMP:10085"/>
        <dbReference type="Rhea" id="RHEA-COMP:10087"/>
        <dbReference type="ChEBI" id="CHEBI:65314"/>
        <dbReference type="ChEBI" id="CHEBI:65315"/>
        <dbReference type="EC" id="5.4.99.12"/>
    </reaction>
</comment>
<evidence type="ECO:0000256" key="2">
    <source>
        <dbReference type="ARBA" id="ARBA00022694"/>
    </source>
</evidence>
<evidence type="ECO:0000313" key="9">
    <source>
        <dbReference type="EMBL" id="KGO07896.1"/>
    </source>
</evidence>
<dbReference type="PATRIC" id="fig|1300343.5.peg.2540"/>
<protein>
    <recommendedName>
        <fullName evidence="4">tRNA pseudouridine synthase A</fullName>
        <ecNumber evidence="4">5.4.99.12</ecNumber>
    </recommendedName>
    <alternativeName>
        <fullName evidence="4">tRNA pseudouridine(38-40) synthase</fullName>
    </alternativeName>
    <alternativeName>
        <fullName evidence="4">tRNA pseudouridylate synthase I</fullName>
    </alternativeName>
    <alternativeName>
        <fullName evidence="4">tRNA-uridine isomerase I</fullName>
    </alternativeName>
</protein>
<feature type="binding site" evidence="4 6">
    <location>
        <position position="113"/>
    </location>
    <ligand>
        <name>substrate</name>
    </ligand>
</feature>
<dbReference type="EMBL" id="JSAQ01000001">
    <property type="protein sequence ID" value="KGO07896.1"/>
    <property type="molecule type" value="Genomic_DNA"/>
</dbReference>
<dbReference type="NCBIfam" id="TIGR00071">
    <property type="entry name" value="hisT_truA"/>
    <property type="match status" value="1"/>
</dbReference>
<evidence type="ECO:0000256" key="5">
    <source>
        <dbReference type="PIRSR" id="PIRSR001430-1"/>
    </source>
</evidence>
<dbReference type="RefSeq" id="WP_035328489.1">
    <property type="nucleotide sequence ID" value="NZ_CP015125.1"/>
</dbReference>
<dbReference type="GO" id="GO:0160147">
    <property type="term" value="F:tRNA pseudouridine(38-40) synthase activity"/>
    <property type="evidence" value="ECO:0007669"/>
    <property type="project" value="UniProtKB-EC"/>
</dbReference>
<dbReference type="FunFam" id="3.30.70.580:FF:000001">
    <property type="entry name" value="tRNA pseudouridine synthase A"/>
    <property type="match status" value="1"/>
</dbReference>
<dbReference type="Proteomes" id="UP000030140">
    <property type="component" value="Unassembled WGS sequence"/>
</dbReference>
<dbReference type="Gene3D" id="3.30.70.580">
    <property type="entry name" value="Pseudouridine synthase I, catalytic domain, N-terminal subdomain"/>
    <property type="match status" value="1"/>
</dbReference>
<evidence type="ECO:0000256" key="7">
    <source>
        <dbReference type="RuleBase" id="RU003792"/>
    </source>
</evidence>
<gene>
    <name evidence="4" type="primary">truA</name>
    <name evidence="9" type="ORF">NV36_00145</name>
</gene>
<dbReference type="OrthoDB" id="9811823at2"/>
<dbReference type="PANTHER" id="PTHR11142:SF0">
    <property type="entry name" value="TRNA PSEUDOURIDINE SYNTHASE-LIKE 1"/>
    <property type="match status" value="1"/>
</dbReference>
<dbReference type="InterPro" id="IPR020103">
    <property type="entry name" value="PsdUridine_synth_cat_dom_sf"/>
</dbReference>
<evidence type="ECO:0000256" key="3">
    <source>
        <dbReference type="ARBA" id="ARBA00023235"/>
    </source>
</evidence>
<comment type="similarity">
    <text evidence="1 4 7">Belongs to the tRNA pseudouridine synthase TruA family.</text>
</comment>
<feature type="active site" description="Nucleophile" evidence="4 5">
    <location>
        <position position="51"/>
    </location>
</feature>
<dbReference type="InterPro" id="IPR020097">
    <property type="entry name" value="PsdUridine_synth_TruA_a/b_dom"/>
</dbReference>
<evidence type="ECO:0000259" key="8">
    <source>
        <dbReference type="Pfam" id="PF01416"/>
    </source>
</evidence>
<dbReference type="SUPFAM" id="SSF55120">
    <property type="entry name" value="Pseudouridine synthase"/>
    <property type="match status" value="1"/>
</dbReference>
<dbReference type="HAMAP" id="MF_00171">
    <property type="entry name" value="TruA"/>
    <property type="match status" value="1"/>
</dbReference>
<accession>A0A0A2H012</accession>
<proteinExistence type="inferred from homology"/>
<dbReference type="InterPro" id="IPR020095">
    <property type="entry name" value="PsdUridine_synth_TruA_C"/>
</dbReference>
<keyword evidence="2 4" id="KW-0819">tRNA processing</keyword>
<dbReference type="PANTHER" id="PTHR11142">
    <property type="entry name" value="PSEUDOURIDYLATE SYNTHASE"/>
    <property type="match status" value="1"/>
</dbReference>
<comment type="function">
    <text evidence="4">Formation of pseudouridine at positions 38, 39 and 40 in the anticodon stem and loop of transfer RNAs.</text>
</comment>
<comment type="caution">
    <text evidence="9">The sequence shown here is derived from an EMBL/GenBank/DDBJ whole genome shotgun (WGS) entry which is preliminary data.</text>
</comment>
<dbReference type="InterPro" id="IPR020094">
    <property type="entry name" value="TruA/RsuA/RluB/E/F_N"/>
</dbReference>
<dbReference type="EC" id="5.4.99.12" evidence="4"/>
<dbReference type="GO" id="GO:0031119">
    <property type="term" value="P:tRNA pseudouridine synthesis"/>
    <property type="evidence" value="ECO:0007669"/>
    <property type="project" value="UniProtKB-UniRule"/>
</dbReference>
<dbReference type="InterPro" id="IPR001406">
    <property type="entry name" value="PsdUridine_synth_TruA"/>
</dbReference>
<reference evidence="9 10" key="1">
    <citation type="submission" date="2014-10" db="EMBL/GenBank/DDBJ databases">
        <title>Draft genome sequence of the proteorhodopsin-containing marine bacterium Dokdonia donghaensis.</title>
        <authorList>
            <person name="Gomez-Consarnau L."/>
            <person name="Gonzalez J.M."/>
            <person name="Riedel T."/>
            <person name="Jaenicke S."/>
            <person name="Wagner-Doebler I."/>
            <person name="Fuhrman J.A."/>
        </authorList>
    </citation>
    <scope>NUCLEOTIDE SEQUENCE [LARGE SCALE GENOMIC DNA]</scope>
    <source>
        <strain evidence="9 10">DSW-1</strain>
    </source>
</reference>
<name>A0A0A2H012_9FLAO</name>
<dbReference type="KEGG" id="ddo:I597_2513"/>
<dbReference type="Pfam" id="PF01416">
    <property type="entry name" value="PseudoU_synth_1"/>
    <property type="match status" value="1"/>
</dbReference>
<evidence type="ECO:0000313" key="10">
    <source>
        <dbReference type="Proteomes" id="UP000030140"/>
    </source>
</evidence>
<feature type="domain" description="Pseudouridine synthase I TruA alpha/beta" evidence="8">
    <location>
        <begin position="152"/>
        <end position="246"/>
    </location>
</feature>
<dbReference type="CDD" id="cd02570">
    <property type="entry name" value="PseudoU_synth_EcTruA"/>
    <property type="match status" value="1"/>
</dbReference>
<evidence type="ECO:0000256" key="6">
    <source>
        <dbReference type="PIRSR" id="PIRSR001430-2"/>
    </source>
</evidence>
<evidence type="ECO:0000256" key="1">
    <source>
        <dbReference type="ARBA" id="ARBA00009375"/>
    </source>
</evidence>
<dbReference type="AlphaFoldDB" id="A0A0A2H012"/>
<dbReference type="Gene3D" id="3.30.70.660">
    <property type="entry name" value="Pseudouridine synthase I, catalytic domain, C-terminal subdomain"/>
    <property type="match status" value="1"/>
</dbReference>
<sequence>MRYFIELSYFGKDYHGWQRQPNAVTVQETIEKALSTILRKPVLIMGAGRTDAGVHATQMYAHFDWNDDLSLDNKLKNLTYKLNRFLPPDIAIHRIFNVSDEAHTRFDATSRSYLYRIAKRKNPFSTEQAHAIAYDIDLNLMNEAAAVLLDYSDFECFSKSKTEVNTYLCDITRAQWLETEDEYHFHITANRFLRNMVRAIVGTLLEVGQGKKPVSWIHEVVKGKSRSQAGSSVPGHGLYLTEIIYPETIYINNGRD</sequence>
<keyword evidence="10" id="KW-1185">Reference proteome</keyword>